<evidence type="ECO:0000313" key="7">
    <source>
        <dbReference type="Proteomes" id="UP000216361"/>
    </source>
</evidence>
<dbReference type="InterPro" id="IPR005119">
    <property type="entry name" value="LysR_subst-bd"/>
</dbReference>
<name>A0A255XMV1_9PROT</name>
<dbReference type="SUPFAM" id="SSF46785">
    <property type="entry name" value="Winged helix' DNA-binding domain"/>
    <property type="match status" value="1"/>
</dbReference>
<evidence type="ECO:0000313" key="6">
    <source>
        <dbReference type="EMBL" id="OYQ17765.1"/>
    </source>
</evidence>
<sequence>MRPTLDIDLLRCFVATVDHASLTLAGDKLGRSQPAVTAQIKRLEEMLGRRLLTRGRNGAHPTEDGVRLLGHARRLLRDHDAAVDDLLAIGAEGLIRFGVPDDYEGPFVTPLVAEFTRAQPRVALEVHCACSQVLRARLAVDQLDLVLCTRLPGAAEGQLIRREPLQWVGAADHRLEDRRPLPLALFTEDCAFRPHAFEALDRAGIPWRIAYTGSSFAGILSAVSAGLAVTVLARGTIPSGFRLLGEAEGLPPLPETDIALYQRDNLSPAARLFARHVIGGLGVEAAQA</sequence>
<accession>A0A255XMV1</accession>
<dbReference type="GO" id="GO:0003700">
    <property type="term" value="F:DNA-binding transcription factor activity"/>
    <property type="evidence" value="ECO:0007669"/>
    <property type="project" value="InterPro"/>
</dbReference>
<dbReference type="PANTHER" id="PTHR30579:SF7">
    <property type="entry name" value="HTH-TYPE TRANSCRIPTIONAL REGULATOR LRHA-RELATED"/>
    <property type="match status" value="1"/>
</dbReference>
<keyword evidence="4" id="KW-0804">Transcription</keyword>
<organism evidence="6 7">
    <name type="scientific">Elstera cyanobacteriorum</name>
    <dbReference type="NCBI Taxonomy" id="2022747"/>
    <lineage>
        <taxon>Bacteria</taxon>
        <taxon>Pseudomonadati</taxon>
        <taxon>Pseudomonadota</taxon>
        <taxon>Alphaproteobacteria</taxon>
        <taxon>Rhodospirillales</taxon>
        <taxon>Rhodospirillaceae</taxon>
        <taxon>Elstera</taxon>
    </lineage>
</organism>
<gene>
    <name evidence="6" type="ORF">CHR90_12335</name>
</gene>
<evidence type="ECO:0000256" key="1">
    <source>
        <dbReference type="ARBA" id="ARBA00009437"/>
    </source>
</evidence>
<evidence type="ECO:0000256" key="3">
    <source>
        <dbReference type="ARBA" id="ARBA00023125"/>
    </source>
</evidence>
<dbReference type="Pfam" id="PF00126">
    <property type="entry name" value="HTH_1"/>
    <property type="match status" value="1"/>
</dbReference>
<dbReference type="GO" id="GO:0003677">
    <property type="term" value="F:DNA binding"/>
    <property type="evidence" value="ECO:0007669"/>
    <property type="project" value="UniProtKB-KW"/>
</dbReference>
<evidence type="ECO:0000256" key="2">
    <source>
        <dbReference type="ARBA" id="ARBA00023015"/>
    </source>
</evidence>
<dbReference type="FunFam" id="1.10.10.10:FF:000001">
    <property type="entry name" value="LysR family transcriptional regulator"/>
    <property type="match status" value="1"/>
</dbReference>
<evidence type="ECO:0000256" key="4">
    <source>
        <dbReference type="ARBA" id="ARBA00023163"/>
    </source>
</evidence>
<feature type="domain" description="HTH lysR-type" evidence="5">
    <location>
        <begin position="5"/>
        <end position="62"/>
    </location>
</feature>
<keyword evidence="2" id="KW-0805">Transcription regulation</keyword>
<dbReference type="InterPro" id="IPR036388">
    <property type="entry name" value="WH-like_DNA-bd_sf"/>
</dbReference>
<dbReference type="InterPro" id="IPR000847">
    <property type="entry name" value="LysR_HTH_N"/>
</dbReference>
<dbReference type="SUPFAM" id="SSF53850">
    <property type="entry name" value="Periplasmic binding protein-like II"/>
    <property type="match status" value="1"/>
</dbReference>
<dbReference type="PANTHER" id="PTHR30579">
    <property type="entry name" value="TRANSCRIPTIONAL REGULATOR"/>
    <property type="match status" value="1"/>
</dbReference>
<dbReference type="PROSITE" id="PS50931">
    <property type="entry name" value="HTH_LYSR"/>
    <property type="match status" value="1"/>
</dbReference>
<comment type="similarity">
    <text evidence="1">Belongs to the LysR transcriptional regulatory family.</text>
</comment>
<dbReference type="PRINTS" id="PR00039">
    <property type="entry name" value="HTHLYSR"/>
</dbReference>
<dbReference type="OrthoDB" id="9789529at2"/>
<proteinExistence type="inferred from homology"/>
<dbReference type="Gene3D" id="1.10.10.10">
    <property type="entry name" value="Winged helix-like DNA-binding domain superfamily/Winged helix DNA-binding domain"/>
    <property type="match status" value="1"/>
</dbReference>
<comment type="caution">
    <text evidence="6">The sequence shown here is derived from an EMBL/GenBank/DDBJ whole genome shotgun (WGS) entry which is preliminary data.</text>
</comment>
<dbReference type="EMBL" id="NOXS01000033">
    <property type="protein sequence ID" value="OYQ17765.1"/>
    <property type="molecule type" value="Genomic_DNA"/>
</dbReference>
<dbReference type="Gene3D" id="3.40.190.10">
    <property type="entry name" value="Periplasmic binding protein-like II"/>
    <property type="match status" value="2"/>
</dbReference>
<dbReference type="InterPro" id="IPR050176">
    <property type="entry name" value="LTTR"/>
</dbReference>
<dbReference type="Proteomes" id="UP000216361">
    <property type="component" value="Unassembled WGS sequence"/>
</dbReference>
<dbReference type="RefSeq" id="WP_094409327.1">
    <property type="nucleotide sequence ID" value="NZ_BMJZ01000002.1"/>
</dbReference>
<dbReference type="Pfam" id="PF03466">
    <property type="entry name" value="LysR_substrate"/>
    <property type="match status" value="1"/>
</dbReference>
<evidence type="ECO:0000259" key="5">
    <source>
        <dbReference type="PROSITE" id="PS50931"/>
    </source>
</evidence>
<keyword evidence="3" id="KW-0238">DNA-binding</keyword>
<dbReference type="InterPro" id="IPR036390">
    <property type="entry name" value="WH_DNA-bd_sf"/>
</dbReference>
<reference evidence="6 7" key="1">
    <citation type="submission" date="2017-07" db="EMBL/GenBank/DDBJ databases">
        <title>Elstera cyanobacteriorum sp. nov., a novel bacterium isolated from cyanobacterial aggregates in a eutrophic lake.</title>
        <authorList>
            <person name="Cai H."/>
        </authorList>
    </citation>
    <scope>NUCLEOTIDE SEQUENCE [LARGE SCALE GENOMIC DNA]</scope>
    <source>
        <strain evidence="6 7">TH019</strain>
    </source>
</reference>
<protein>
    <recommendedName>
        <fullName evidence="5">HTH lysR-type domain-containing protein</fullName>
    </recommendedName>
</protein>
<dbReference type="AlphaFoldDB" id="A0A255XMV1"/>
<keyword evidence="7" id="KW-1185">Reference proteome</keyword>